<dbReference type="Gramene" id="Al_scaffold_0008_814">
    <property type="protein sequence ID" value="Al_scaffold_0008_814"/>
    <property type="gene ID" value="Al_scaffold_0008_814"/>
</dbReference>
<protein>
    <submittedName>
        <fullName evidence="1">Predicted protein</fullName>
    </submittedName>
</protein>
<dbReference type="HOGENOM" id="CLU_2743487_0_0_1"/>
<reference evidence="2" key="1">
    <citation type="journal article" date="2011" name="Nat. Genet.">
        <title>The Arabidopsis lyrata genome sequence and the basis of rapid genome size change.</title>
        <authorList>
            <person name="Hu T.T."/>
            <person name="Pattyn P."/>
            <person name="Bakker E.G."/>
            <person name="Cao J."/>
            <person name="Cheng J.-F."/>
            <person name="Clark R.M."/>
            <person name="Fahlgren N."/>
            <person name="Fawcett J.A."/>
            <person name="Grimwood J."/>
            <person name="Gundlach H."/>
            <person name="Haberer G."/>
            <person name="Hollister J.D."/>
            <person name="Ossowski S."/>
            <person name="Ottilar R.P."/>
            <person name="Salamov A.A."/>
            <person name="Schneeberger K."/>
            <person name="Spannagl M."/>
            <person name="Wang X."/>
            <person name="Yang L."/>
            <person name="Nasrallah M.E."/>
            <person name="Bergelson J."/>
            <person name="Carrington J.C."/>
            <person name="Gaut B.S."/>
            <person name="Schmutz J."/>
            <person name="Mayer K.F.X."/>
            <person name="Van de Peer Y."/>
            <person name="Grigoriev I.V."/>
            <person name="Nordborg M."/>
            <person name="Weigel D."/>
            <person name="Guo Y.-L."/>
        </authorList>
    </citation>
    <scope>NUCLEOTIDE SEQUENCE [LARGE SCALE GENOMIC DNA]</scope>
    <source>
        <strain evidence="2">cv. MN47</strain>
    </source>
</reference>
<dbReference type="AlphaFoldDB" id="D7MS10"/>
<gene>
    <name evidence="1" type="ORF">ARALYDRAFT_683994</name>
</gene>
<accession>D7MS10</accession>
<name>D7MS10_ARALL</name>
<sequence>MCLRELVSLKERCENMIEYVKRLRLCIRWFQELELDYVFEQEMEVHDKVNQTRKNLVRLRVFRLLTRSATF</sequence>
<dbReference type="STRING" id="81972.D7MS10"/>
<keyword evidence="2" id="KW-1185">Reference proteome</keyword>
<organism evidence="2">
    <name type="scientific">Arabidopsis lyrata subsp. lyrata</name>
    <name type="common">Lyre-leaved rock-cress</name>
    <dbReference type="NCBI Taxonomy" id="81972"/>
    <lineage>
        <taxon>Eukaryota</taxon>
        <taxon>Viridiplantae</taxon>
        <taxon>Streptophyta</taxon>
        <taxon>Embryophyta</taxon>
        <taxon>Tracheophyta</taxon>
        <taxon>Spermatophyta</taxon>
        <taxon>Magnoliopsida</taxon>
        <taxon>eudicotyledons</taxon>
        <taxon>Gunneridae</taxon>
        <taxon>Pentapetalae</taxon>
        <taxon>rosids</taxon>
        <taxon>malvids</taxon>
        <taxon>Brassicales</taxon>
        <taxon>Brassicaceae</taxon>
        <taxon>Camelineae</taxon>
        <taxon>Arabidopsis</taxon>
    </lineage>
</organism>
<dbReference type="EMBL" id="GL348720">
    <property type="protein sequence ID" value="EFH41758.1"/>
    <property type="molecule type" value="Genomic_DNA"/>
</dbReference>
<evidence type="ECO:0000313" key="2">
    <source>
        <dbReference type="Proteomes" id="UP000008694"/>
    </source>
</evidence>
<evidence type="ECO:0000313" key="1">
    <source>
        <dbReference type="EMBL" id="EFH41758.1"/>
    </source>
</evidence>
<dbReference type="eggNOG" id="KOG0239">
    <property type="taxonomic scope" value="Eukaryota"/>
</dbReference>
<dbReference type="Proteomes" id="UP000008694">
    <property type="component" value="Unassembled WGS sequence"/>
</dbReference>
<proteinExistence type="predicted"/>